<dbReference type="RefSeq" id="WP_219532819.1">
    <property type="nucleotide sequence ID" value="NZ_JAHKRM010000015.1"/>
</dbReference>
<accession>A0ABW4G0P6</accession>
<dbReference type="Proteomes" id="UP001597097">
    <property type="component" value="Unassembled WGS sequence"/>
</dbReference>
<keyword evidence="2" id="KW-1185">Reference proteome</keyword>
<proteinExistence type="predicted"/>
<protein>
    <recommendedName>
        <fullName evidence="3">WD40 repeat domain-containing protein</fullName>
    </recommendedName>
</protein>
<evidence type="ECO:0000313" key="1">
    <source>
        <dbReference type="EMBL" id="MFD1535933.1"/>
    </source>
</evidence>
<organism evidence="1 2">
    <name type="scientific">Nonomuraea guangzhouensis</name>
    <dbReference type="NCBI Taxonomy" id="1291555"/>
    <lineage>
        <taxon>Bacteria</taxon>
        <taxon>Bacillati</taxon>
        <taxon>Actinomycetota</taxon>
        <taxon>Actinomycetes</taxon>
        <taxon>Streptosporangiales</taxon>
        <taxon>Streptosporangiaceae</taxon>
        <taxon>Nonomuraea</taxon>
    </lineage>
</organism>
<evidence type="ECO:0008006" key="3">
    <source>
        <dbReference type="Google" id="ProtNLM"/>
    </source>
</evidence>
<gene>
    <name evidence="1" type="ORF">ACFSJ0_02740</name>
</gene>
<comment type="caution">
    <text evidence="1">The sequence shown here is derived from an EMBL/GenBank/DDBJ whole genome shotgun (WGS) entry which is preliminary data.</text>
</comment>
<evidence type="ECO:0000313" key="2">
    <source>
        <dbReference type="Proteomes" id="UP001597097"/>
    </source>
</evidence>
<name>A0ABW4G0P6_9ACTN</name>
<sequence length="314" mass="34389">MRLTRRSGTLLLAAVLSVGTGAPVEATAAKDLVRYADGSCPGKGFGVQHLCAPWRLRLRSGRVVRLTDARLYVDPGSKRPGLAPFALSPHGSQAAYFRLKDDALVIRDVTTGKVRVVPGVKWSLTNRFRIGLSPAAQFVVTRRGELHQVLNSVTAQAYTLPAGQYPMSFSPDNEHLLVRQRDGTSVVYSTETWSVVRTGPRAAFFPALHTNGTTIAYIDSDPFGKEPDSIRFLDLAGGPVSSPIKLPAGEDGNALLWDRANHLDILTRAHSGHDLVWRWRRANDGMRVLDTFVQPPSEFSVDDEIDVFSGVLDY</sequence>
<reference evidence="2" key="1">
    <citation type="journal article" date="2019" name="Int. J. Syst. Evol. Microbiol.">
        <title>The Global Catalogue of Microorganisms (GCM) 10K type strain sequencing project: providing services to taxonomists for standard genome sequencing and annotation.</title>
        <authorList>
            <consortium name="The Broad Institute Genomics Platform"/>
            <consortium name="The Broad Institute Genome Sequencing Center for Infectious Disease"/>
            <person name="Wu L."/>
            <person name="Ma J."/>
        </authorList>
    </citation>
    <scope>NUCLEOTIDE SEQUENCE [LARGE SCALE GENOMIC DNA]</scope>
    <source>
        <strain evidence="2">CGMCC 1.15399</strain>
    </source>
</reference>
<dbReference type="EMBL" id="JBHUCM010000004">
    <property type="protein sequence ID" value="MFD1535933.1"/>
    <property type="molecule type" value="Genomic_DNA"/>
</dbReference>